<gene>
    <name evidence="2" type="ORF">S01H1_25296</name>
</gene>
<dbReference type="InterPro" id="IPR028896">
    <property type="entry name" value="GcvT/YgfZ/DmdA"/>
</dbReference>
<dbReference type="InterPro" id="IPR029043">
    <property type="entry name" value="GcvT/YgfZ_C"/>
</dbReference>
<dbReference type="SUPFAM" id="SSF103025">
    <property type="entry name" value="Folate-binding domain"/>
    <property type="match status" value="1"/>
</dbReference>
<dbReference type="GO" id="GO:0005739">
    <property type="term" value="C:mitochondrion"/>
    <property type="evidence" value="ECO:0007669"/>
    <property type="project" value="TreeGrafter"/>
</dbReference>
<dbReference type="PANTHER" id="PTHR43757:SF2">
    <property type="entry name" value="AMINOMETHYLTRANSFERASE, MITOCHONDRIAL"/>
    <property type="match status" value="1"/>
</dbReference>
<dbReference type="SUPFAM" id="SSF101790">
    <property type="entry name" value="Aminomethyltransferase beta-barrel domain"/>
    <property type="match status" value="1"/>
</dbReference>
<organism evidence="2">
    <name type="scientific">marine sediment metagenome</name>
    <dbReference type="NCBI Taxonomy" id="412755"/>
    <lineage>
        <taxon>unclassified sequences</taxon>
        <taxon>metagenomes</taxon>
        <taxon>ecological metagenomes</taxon>
    </lineage>
</organism>
<name>X0UJ78_9ZZZZ</name>
<feature type="domain" description="Aminomethyltransferase C-terminal" evidence="1">
    <location>
        <begin position="126"/>
        <end position="174"/>
    </location>
</feature>
<reference evidence="2" key="1">
    <citation type="journal article" date="2014" name="Front. Microbiol.">
        <title>High frequency of phylogenetically diverse reductive dehalogenase-homologous genes in deep subseafloor sedimentary metagenomes.</title>
        <authorList>
            <person name="Kawai M."/>
            <person name="Futagami T."/>
            <person name="Toyoda A."/>
            <person name="Takaki Y."/>
            <person name="Nishi S."/>
            <person name="Hori S."/>
            <person name="Arai W."/>
            <person name="Tsubouchi T."/>
            <person name="Morono Y."/>
            <person name="Uchiyama I."/>
            <person name="Ito T."/>
            <person name="Fujiyama A."/>
            <person name="Inagaki F."/>
            <person name="Takami H."/>
        </authorList>
    </citation>
    <scope>NUCLEOTIDE SEQUENCE</scope>
    <source>
        <strain evidence="2">Expedition CK06-06</strain>
    </source>
</reference>
<evidence type="ECO:0000259" key="1">
    <source>
        <dbReference type="Pfam" id="PF08669"/>
    </source>
</evidence>
<evidence type="ECO:0000313" key="2">
    <source>
        <dbReference type="EMBL" id="GAF88530.1"/>
    </source>
</evidence>
<dbReference type="Pfam" id="PF08669">
    <property type="entry name" value="GCV_T_C"/>
    <property type="match status" value="1"/>
</dbReference>
<sequence>GLELHMRYEDGLAVWDALSALDVMAFGVETYANTRRMEKSLRLQNADLLTEYNLYEADLSRPKVKEADFRGKAKHLEYRARANQPAMLCTLVMTANVDEQGVARYPVGTLPILDPQTKETLVDALGRLSYTTSIAFGPTIGKNIALGYLPWDYCQEGREFLVDYFGEHYPVRVAGVGYKPLYDPENLKPRS</sequence>
<dbReference type="InterPro" id="IPR013977">
    <property type="entry name" value="GcvT_C"/>
</dbReference>
<dbReference type="EMBL" id="BARS01015263">
    <property type="protein sequence ID" value="GAF88530.1"/>
    <property type="molecule type" value="Genomic_DNA"/>
</dbReference>
<dbReference type="PANTHER" id="PTHR43757">
    <property type="entry name" value="AMINOMETHYLTRANSFERASE"/>
    <property type="match status" value="1"/>
</dbReference>
<dbReference type="AlphaFoldDB" id="X0UJ78"/>
<proteinExistence type="predicted"/>
<feature type="non-terminal residue" evidence="2">
    <location>
        <position position="1"/>
    </location>
</feature>
<comment type="caution">
    <text evidence="2">The sequence shown here is derived from an EMBL/GenBank/DDBJ whole genome shotgun (WGS) entry which is preliminary data.</text>
</comment>
<accession>X0UJ78</accession>
<dbReference type="InterPro" id="IPR027266">
    <property type="entry name" value="TrmE/GcvT-like"/>
</dbReference>
<protein>
    <recommendedName>
        <fullName evidence="1">Aminomethyltransferase C-terminal domain-containing protein</fullName>
    </recommendedName>
</protein>
<dbReference type="Gene3D" id="3.30.1360.120">
    <property type="entry name" value="Probable tRNA modification gtpase trme, domain 1"/>
    <property type="match status" value="1"/>
</dbReference>